<dbReference type="Gene3D" id="1.25.40.1030">
    <property type="match status" value="1"/>
</dbReference>
<evidence type="ECO:0000256" key="15">
    <source>
        <dbReference type="ARBA" id="ARBA00041470"/>
    </source>
</evidence>
<accession>A0ABM5AAV1</accession>
<evidence type="ECO:0000256" key="16">
    <source>
        <dbReference type="ARBA" id="ARBA00043112"/>
    </source>
</evidence>
<evidence type="ECO:0000256" key="6">
    <source>
        <dbReference type="ARBA" id="ARBA00022574"/>
    </source>
</evidence>
<protein>
    <recommendedName>
        <fullName evidence="14">Protein transport protein Sec31A</fullName>
    </recommendedName>
    <alternativeName>
        <fullName evidence="16">SEC31-like protein 1</fullName>
    </alternativeName>
    <alternativeName>
        <fullName evidence="15">SEC31-related protein A</fullName>
    </alternativeName>
</protein>
<evidence type="ECO:0000259" key="19">
    <source>
        <dbReference type="Pfam" id="PF12931"/>
    </source>
</evidence>
<dbReference type="SUPFAM" id="SSF50978">
    <property type="entry name" value="WD40 repeat-like"/>
    <property type="match status" value="1"/>
</dbReference>
<sequence>MKLKEVDRTAMQAWSPTQNHPIYLATGTSAQQLDATFSTSASLEIFELDLSDPSLDMKSCATFSSSHRYHKLIWGPHKMDPKGNVSGVLIAGGENGNIILYDPSKIIAGDKEVVIAQNDKHTGPVRALDVNIFQTNLVASGANESEIYIWDLNNFATPMTPGAKTQPPEDISCIAWNRQVQHILASASPSGRATVWDLRKNEPIIKVSDHSNRMHCSGLAWHPDVATQMVLASEDDRLPVVQMWDLRFASSPLRVLENHARGILAIAWSMADPELLLSCGKDAKILCSNPNTGEVLYELPTNTQWCFDIQWCPRNPAVLSAASFDGRISVYSIMGGSADGLRQKQADKLSSSFGNLDPFGTGQPLPPLQIPQQTAQHNIVLPLKKPPKWIRRPVGASFSFGGKLVTFENVKIQSQQGAEQQQQQHHVFISQVVTEKEFLSRSDQLQQVVQSQGFVSYCQKKIDASQTEFEKHVWSFLKVNFEDDSRGKYLELLGYRKEDLGKKIALALNKVDGPEVALKDSDQVAQNDGEESPAAEEQLLGECIKEGKQESEFLPSAGGTFNISISGDIDGLITQALLTGNFESAVDLCLHDNRMADAIILAIAGGQELLAQTQKKYFAKSQSKITRLITAVVMKNWKEIVESCDLKNWREALAAVLTYAKPDEFSALCDLLGTRLESEGDSLLQTQACLCYICAGNVEKLVACWTKAQDGSNPLSLQDLIEKVVILRKAVQLTQAMDTNTVGVLLAEKMSQYANLLAAQGSIAAALAFLPENTNQPNIVQLRDRLCRAQGQPVPGQESPKIPYERQQLPKGRPGPMAGHTQMPRVPAQQYYPHGENPPPPGFIMHGNVNPNTATAQLPTSPGHMHTQVPPYPQPQRPQNGWNDPPALNRVPKKKKMPENFMPPVPITSPIMNPLGDPQSQMLPQQPSAPVPLSSQASFPQPHLAGGQTFHGIQQPLGQPGMPSSFSKPNIEGAPGAPIGNTIQHVQSLPTEKITKKPIPDEHLILKTTFEDLIQRCLSSATDPQTKRKLDDASKRLEFLYDKLREQTLSPTIINGLHSIARSIESRNYSEGLTIHTHIVSTSNFSETSAFMPVLKVVLTQANKLGV</sequence>
<evidence type="ECO:0000256" key="13">
    <source>
        <dbReference type="ARBA" id="ARBA00025471"/>
    </source>
</evidence>
<evidence type="ECO:0000313" key="20">
    <source>
        <dbReference type="Proteomes" id="UP001652641"/>
    </source>
</evidence>
<feature type="domain" description="Sec16 Sec23-binding" evidence="19">
    <location>
        <begin position="573"/>
        <end position="766"/>
    </location>
</feature>
<evidence type="ECO:0000313" key="22">
    <source>
        <dbReference type="RefSeq" id="XP_072611918.1"/>
    </source>
</evidence>
<dbReference type="InterPro" id="IPR036322">
    <property type="entry name" value="WD40_repeat_dom_sf"/>
</dbReference>
<dbReference type="GeneID" id="112919694"/>
<organism evidence="20 22">
    <name type="scientific">Vulpes vulpes</name>
    <name type="common">Red fox</name>
    <dbReference type="NCBI Taxonomy" id="9627"/>
    <lineage>
        <taxon>Eukaryota</taxon>
        <taxon>Metazoa</taxon>
        <taxon>Chordata</taxon>
        <taxon>Craniata</taxon>
        <taxon>Vertebrata</taxon>
        <taxon>Euteleostomi</taxon>
        <taxon>Mammalia</taxon>
        <taxon>Eutheria</taxon>
        <taxon>Laurasiatheria</taxon>
        <taxon>Carnivora</taxon>
        <taxon>Caniformia</taxon>
        <taxon>Canidae</taxon>
        <taxon>Vulpes</taxon>
    </lineage>
</organism>
<dbReference type="InterPro" id="IPR001680">
    <property type="entry name" value="WD40_rpt"/>
</dbReference>
<dbReference type="InterPro" id="IPR040251">
    <property type="entry name" value="SEC31-like"/>
</dbReference>
<evidence type="ECO:0000256" key="1">
    <source>
        <dbReference type="ARBA" id="ARBA00004299"/>
    </source>
</evidence>
<dbReference type="Proteomes" id="UP001652641">
    <property type="component" value="Chromosome 4"/>
</dbReference>
<comment type="function">
    <text evidence="13">Component of the coat protein complex II (COPII) which promotes the formation of transport vesicles from the endoplasmic reticulum (ER). The coat has two main functions, the physical deformation of the endoplasmic reticulum membrane into vesicles and the selection of cargo molecules.</text>
</comment>
<evidence type="ECO:0000256" key="5">
    <source>
        <dbReference type="ARBA" id="ARBA00022490"/>
    </source>
</evidence>
<keyword evidence="11" id="KW-0472">Membrane</keyword>
<evidence type="ECO:0000256" key="11">
    <source>
        <dbReference type="ARBA" id="ARBA00023136"/>
    </source>
</evidence>
<keyword evidence="7" id="KW-0677">Repeat</keyword>
<dbReference type="PANTHER" id="PTHR13923:SF23">
    <property type="entry name" value="PROTEIN TRANSPORT PROTEIN SEC31A"/>
    <property type="match status" value="1"/>
</dbReference>
<name>A0ABM5AAV1_VULVU</name>
<dbReference type="PROSITE" id="PS50082">
    <property type="entry name" value="WD_REPEATS_2"/>
    <property type="match status" value="1"/>
</dbReference>
<keyword evidence="8" id="KW-0256">Endoplasmic reticulum</keyword>
<feature type="compositionally biased region" description="Polar residues" evidence="18">
    <location>
        <begin position="918"/>
        <end position="936"/>
    </location>
</feature>
<dbReference type="Gene3D" id="2.130.10.10">
    <property type="entry name" value="YVTN repeat-like/Quinoprotein amine dehydrogenase"/>
    <property type="match status" value="1"/>
</dbReference>
<comment type="subcellular location">
    <subcellularLocation>
        <location evidence="1">Cytoplasmic vesicle</location>
        <location evidence="1">COPII-coated vesicle membrane</location>
        <topology evidence="1">Peripheral membrane protein</topology>
        <orientation evidence="1">Cytoplasmic side</orientation>
    </subcellularLocation>
    <subcellularLocation>
        <location evidence="2">Endoplasmic reticulum membrane</location>
        <topology evidence="2">Peripheral membrane protein</topology>
    </subcellularLocation>
</comment>
<comment type="similarity">
    <text evidence="3">Belongs to the WD repeat SEC31 family.</text>
</comment>
<dbReference type="Gene3D" id="1.20.940.10">
    <property type="entry name" value="Functional domain of the splicing factor Prp18"/>
    <property type="match status" value="1"/>
</dbReference>
<dbReference type="PANTHER" id="PTHR13923">
    <property type="entry name" value="SEC31-RELATED PROTEIN"/>
    <property type="match status" value="1"/>
</dbReference>
<keyword evidence="5" id="KW-0963">Cytoplasm</keyword>
<evidence type="ECO:0000313" key="21">
    <source>
        <dbReference type="RefSeq" id="XP_072611917.1"/>
    </source>
</evidence>
<gene>
    <name evidence="21 22" type="primary">SEC31A</name>
</gene>
<evidence type="ECO:0000256" key="12">
    <source>
        <dbReference type="ARBA" id="ARBA00023329"/>
    </source>
</evidence>
<feature type="region of interest" description="Disordered" evidence="18">
    <location>
        <begin position="917"/>
        <end position="936"/>
    </location>
</feature>
<evidence type="ECO:0000256" key="14">
    <source>
        <dbReference type="ARBA" id="ARBA00039468"/>
    </source>
</evidence>
<evidence type="ECO:0000256" key="9">
    <source>
        <dbReference type="ARBA" id="ARBA00022892"/>
    </source>
</evidence>
<keyword evidence="6 17" id="KW-0853">WD repeat</keyword>
<keyword evidence="4" id="KW-0813">Transport</keyword>
<dbReference type="InterPro" id="IPR015943">
    <property type="entry name" value="WD40/YVTN_repeat-like_dom_sf"/>
</dbReference>
<feature type="region of interest" description="Disordered" evidence="18">
    <location>
        <begin position="950"/>
        <end position="982"/>
    </location>
</feature>
<evidence type="ECO:0000256" key="7">
    <source>
        <dbReference type="ARBA" id="ARBA00022737"/>
    </source>
</evidence>
<reference evidence="21 22" key="1">
    <citation type="submission" date="2025-05" db="UniProtKB">
        <authorList>
            <consortium name="RefSeq"/>
        </authorList>
    </citation>
    <scope>IDENTIFICATION</scope>
    <source>
        <tissue evidence="21 22">Cell line</tissue>
    </source>
</reference>
<evidence type="ECO:0000256" key="18">
    <source>
        <dbReference type="SAM" id="MobiDB-lite"/>
    </source>
</evidence>
<dbReference type="RefSeq" id="XP_072611918.1">
    <property type="nucleotide sequence ID" value="XM_072755817.1"/>
</dbReference>
<keyword evidence="12" id="KW-0968">Cytoplasmic vesicle</keyword>
<evidence type="ECO:0000256" key="10">
    <source>
        <dbReference type="ARBA" id="ARBA00022927"/>
    </source>
</evidence>
<evidence type="ECO:0000256" key="17">
    <source>
        <dbReference type="PROSITE-ProRule" id="PRU00221"/>
    </source>
</evidence>
<dbReference type="RefSeq" id="XP_072611917.1">
    <property type="nucleotide sequence ID" value="XM_072755816.1"/>
</dbReference>
<keyword evidence="10" id="KW-0653">Protein transport</keyword>
<dbReference type="SMART" id="SM00320">
    <property type="entry name" value="WD40"/>
    <property type="match status" value="6"/>
</dbReference>
<dbReference type="InterPro" id="IPR024298">
    <property type="entry name" value="Sec16_Sec23-bd"/>
</dbReference>
<keyword evidence="9" id="KW-0931">ER-Golgi transport</keyword>
<evidence type="ECO:0000256" key="2">
    <source>
        <dbReference type="ARBA" id="ARBA00004406"/>
    </source>
</evidence>
<keyword evidence="20" id="KW-1185">Reference proteome</keyword>
<feature type="repeat" description="WD" evidence="17">
    <location>
        <begin position="118"/>
        <end position="160"/>
    </location>
</feature>
<evidence type="ECO:0000256" key="8">
    <source>
        <dbReference type="ARBA" id="ARBA00022824"/>
    </source>
</evidence>
<evidence type="ECO:0000256" key="4">
    <source>
        <dbReference type="ARBA" id="ARBA00022448"/>
    </source>
</evidence>
<proteinExistence type="inferred from homology"/>
<evidence type="ECO:0000256" key="3">
    <source>
        <dbReference type="ARBA" id="ARBA00009358"/>
    </source>
</evidence>
<feature type="region of interest" description="Disordered" evidence="18">
    <location>
        <begin position="861"/>
        <end position="899"/>
    </location>
</feature>
<dbReference type="Pfam" id="PF12931">
    <property type="entry name" value="TPR_Sec16"/>
    <property type="match status" value="1"/>
</dbReference>